<evidence type="ECO:0000259" key="6">
    <source>
        <dbReference type="PROSITE" id="PS50110"/>
    </source>
</evidence>
<keyword evidence="3" id="KW-0804">Transcription</keyword>
<dbReference type="SMART" id="SM00421">
    <property type="entry name" value="HTH_LUXR"/>
    <property type="match status" value="1"/>
</dbReference>
<feature type="modified residue" description="4-aspartylphosphate" evidence="4">
    <location>
        <position position="62"/>
    </location>
</feature>
<evidence type="ECO:0000313" key="8">
    <source>
        <dbReference type="Proteomes" id="UP001251085"/>
    </source>
</evidence>
<dbReference type="PANTHER" id="PTHR44688:SF16">
    <property type="entry name" value="DNA-BINDING TRANSCRIPTIONAL ACTIVATOR DEVR_DOSR"/>
    <property type="match status" value="1"/>
</dbReference>
<evidence type="ECO:0000313" key="7">
    <source>
        <dbReference type="EMBL" id="MDT1064514.1"/>
    </source>
</evidence>
<proteinExistence type="predicted"/>
<feature type="domain" description="Response regulatory" evidence="6">
    <location>
        <begin position="13"/>
        <end position="127"/>
    </location>
</feature>
<sequence length="216" mass="23553">MKATNSEDPQRPFVTLVDDDVNVREAMGALLESVGIESFAFASARDMLNATLPDRPGCFLLDVRMPGLSGLDLQQHLASKGMNMPVVFLTGHGDIAMSVEAMKAGALDFLTKPVRDQTLLDAVLKAIAIDVDRREAAAETRLHSGHFRTLTSRERQVLKLVVGGAMNKQIAFQLGISEVTVKLHRSSMMRKMQASSVPQLLNAWQAIPDSLRAADN</sequence>
<dbReference type="SUPFAM" id="SSF52172">
    <property type="entry name" value="CheY-like"/>
    <property type="match status" value="1"/>
</dbReference>
<dbReference type="PROSITE" id="PS50110">
    <property type="entry name" value="RESPONSE_REGULATORY"/>
    <property type="match status" value="1"/>
</dbReference>
<dbReference type="PANTHER" id="PTHR44688">
    <property type="entry name" value="DNA-BINDING TRANSCRIPTIONAL ACTIVATOR DEVR_DOSR"/>
    <property type="match status" value="1"/>
</dbReference>
<comment type="caution">
    <text evidence="7">The sequence shown here is derived from an EMBL/GenBank/DDBJ whole genome shotgun (WGS) entry which is preliminary data.</text>
</comment>
<evidence type="ECO:0000259" key="5">
    <source>
        <dbReference type="PROSITE" id="PS50043"/>
    </source>
</evidence>
<dbReference type="Pfam" id="PF00072">
    <property type="entry name" value="Response_reg"/>
    <property type="match status" value="1"/>
</dbReference>
<dbReference type="Proteomes" id="UP001251085">
    <property type="component" value="Unassembled WGS sequence"/>
</dbReference>
<name>A0ABU3EJV1_9RHOB</name>
<dbReference type="InterPro" id="IPR011006">
    <property type="entry name" value="CheY-like_superfamily"/>
</dbReference>
<dbReference type="CDD" id="cd17537">
    <property type="entry name" value="REC_FixJ"/>
    <property type="match status" value="1"/>
</dbReference>
<evidence type="ECO:0000256" key="1">
    <source>
        <dbReference type="ARBA" id="ARBA00023015"/>
    </source>
</evidence>
<dbReference type="PRINTS" id="PR00038">
    <property type="entry name" value="HTHLUXR"/>
</dbReference>
<evidence type="ECO:0000256" key="3">
    <source>
        <dbReference type="ARBA" id="ARBA00023163"/>
    </source>
</evidence>
<protein>
    <submittedName>
        <fullName evidence="7">Response regulator transcription factor</fullName>
    </submittedName>
</protein>
<dbReference type="CDD" id="cd06170">
    <property type="entry name" value="LuxR_C_like"/>
    <property type="match status" value="1"/>
</dbReference>
<dbReference type="InterPro" id="IPR001789">
    <property type="entry name" value="Sig_transdc_resp-reg_receiver"/>
</dbReference>
<dbReference type="InterPro" id="IPR036388">
    <property type="entry name" value="WH-like_DNA-bd_sf"/>
</dbReference>
<dbReference type="InterPro" id="IPR016032">
    <property type="entry name" value="Sig_transdc_resp-reg_C-effctor"/>
</dbReference>
<accession>A0ABU3EJV1</accession>
<keyword evidence="2" id="KW-0238">DNA-binding</keyword>
<dbReference type="InterPro" id="IPR000792">
    <property type="entry name" value="Tscrpt_reg_LuxR_C"/>
</dbReference>
<dbReference type="Gene3D" id="1.10.10.10">
    <property type="entry name" value="Winged helix-like DNA-binding domain superfamily/Winged helix DNA-binding domain"/>
    <property type="match status" value="1"/>
</dbReference>
<evidence type="ECO:0000256" key="2">
    <source>
        <dbReference type="ARBA" id="ARBA00023125"/>
    </source>
</evidence>
<dbReference type="SUPFAM" id="SSF46894">
    <property type="entry name" value="C-terminal effector domain of the bipartite response regulators"/>
    <property type="match status" value="1"/>
</dbReference>
<dbReference type="EMBL" id="JAVRQI010000024">
    <property type="protein sequence ID" value="MDT1064514.1"/>
    <property type="molecule type" value="Genomic_DNA"/>
</dbReference>
<gene>
    <name evidence="7" type="ORF">RM190_21825</name>
</gene>
<dbReference type="PROSITE" id="PS50043">
    <property type="entry name" value="HTH_LUXR_2"/>
    <property type="match status" value="1"/>
</dbReference>
<dbReference type="SMART" id="SM00448">
    <property type="entry name" value="REC"/>
    <property type="match status" value="1"/>
</dbReference>
<reference evidence="8" key="1">
    <citation type="submission" date="2023-07" db="EMBL/GenBank/DDBJ databases">
        <title>Characterization of two Paracoccaceae strains isolated from Phycosphere and proposal of Xinfangfangia lacusdiani sp. nov.</title>
        <authorList>
            <person name="Deng Y."/>
            <person name="Zhang Y.Q."/>
        </authorList>
    </citation>
    <scope>NUCLEOTIDE SEQUENCE [LARGE SCALE GENOMIC DNA]</scope>
    <source>
        <strain evidence="8">CPCC 101403</strain>
    </source>
</reference>
<feature type="domain" description="HTH luxR-type" evidence="5">
    <location>
        <begin position="143"/>
        <end position="208"/>
    </location>
</feature>
<dbReference type="Gene3D" id="3.40.50.2300">
    <property type="match status" value="1"/>
</dbReference>
<dbReference type="Pfam" id="PF00196">
    <property type="entry name" value="GerE"/>
    <property type="match status" value="1"/>
</dbReference>
<dbReference type="PROSITE" id="PS00622">
    <property type="entry name" value="HTH_LUXR_1"/>
    <property type="match status" value="1"/>
</dbReference>
<keyword evidence="8" id="KW-1185">Reference proteome</keyword>
<keyword evidence="1" id="KW-0805">Transcription regulation</keyword>
<organism evidence="7 8">
    <name type="scientific">Paracoccus broussonetiae</name>
    <dbReference type="NCBI Taxonomy" id="3075834"/>
    <lineage>
        <taxon>Bacteria</taxon>
        <taxon>Pseudomonadati</taxon>
        <taxon>Pseudomonadota</taxon>
        <taxon>Alphaproteobacteria</taxon>
        <taxon>Rhodobacterales</taxon>
        <taxon>Paracoccaceae</taxon>
        <taxon>Paracoccus</taxon>
    </lineage>
</organism>
<evidence type="ECO:0000256" key="4">
    <source>
        <dbReference type="PROSITE-ProRule" id="PRU00169"/>
    </source>
</evidence>
<keyword evidence="4" id="KW-0597">Phosphoprotein</keyword>